<evidence type="ECO:0000313" key="1">
    <source>
        <dbReference type="EMBL" id="GGI03453.1"/>
    </source>
</evidence>
<dbReference type="AlphaFoldDB" id="A0A8J3A5C7"/>
<accession>A0A8J3A5C7</accession>
<dbReference type="RefSeq" id="WP_188584344.1">
    <property type="nucleotide sequence ID" value="NZ_BMHA01000001.1"/>
</dbReference>
<organism evidence="1 2">
    <name type="scientific">Egicoccus halophilus</name>
    <dbReference type="NCBI Taxonomy" id="1670830"/>
    <lineage>
        <taxon>Bacteria</taxon>
        <taxon>Bacillati</taxon>
        <taxon>Actinomycetota</taxon>
        <taxon>Nitriliruptoria</taxon>
        <taxon>Egicoccales</taxon>
        <taxon>Egicoccaceae</taxon>
        <taxon>Egicoccus</taxon>
    </lineage>
</organism>
<dbReference type="NCBIfam" id="NF035938">
    <property type="entry name" value="EboA_domain"/>
    <property type="match status" value="1"/>
</dbReference>
<proteinExistence type="predicted"/>
<dbReference type="EMBL" id="BMHA01000001">
    <property type="protein sequence ID" value="GGI03453.1"/>
    <property type="molecule type" value="Genomic_DNA"/>
</dbReference>
<dbReference type="Proteomes" id="UP000650511">
    <property type="component" value="Unassembled WGS sequence"/>
</dbReference>
<comment type="caution">
    <text evidence="1">The sequence shown here is derived from an EMBL/GenBank/DDBJ whole genome shotgun (WGS) entry which is preliminary data.</text>
</comment>
<name>A0A8J3A5C7_9ACTN</name>
<reference evidence="1" key="1">
    <citation type="journal article" date="2014" name="Int. J. Syst. Evol. Microbiol.">
        <title>Complete genome sequence of Corynebacterium casei LMG S-19264T (=DSM 44701T), isolated from a smear-ripened cheese.</title>
        <authorList>
            <consortium name="US DOE Joint Genome Institute (JGI-PGF)"/>
            <person name="Walter F."/>
            <person name="Albersmeier A."/>
            <person name="Kalinowski J."/>
            <person name="Ruckert C."/>
        </authorList>
    </citation>
    <scope>NUCLEOTIDE SEQUENCE</scope>
    <source>
        <strain evidence="1">CGMCC 1.14988</strain>
    </source>
</reference>
<keyword evidence="2" id="KW-1185">Reference proteome</keyword>
<protein>
    <submittedName>
        <fullName evidence="1">Uncharacterized protein</fullName>
    </submittedName>
</protein>
<reference evidence="1" key="2">
    <citation type="submission" date="2020-09" db="EMBL/GenBank/DDBJ databases">
        <authorList>
            <person name="Sun Q."/>
            <person name="Zhou Y."/>
        </authorList>
    </citation>
    <scope>NUCLEOTIDE SEQUENCE</scope>
    <source>
        <strain evidence="1">CGMCC 1.14988</strain>
    </source>
</reference>
<sequence length="253" mass="27109">MNEPASAATPPAPLLDPAERLATLRHRLAPDALARLEAAVSAMRTDPTAVRTRFPAVGRELGRGPLDPTGDPHDPFAWQVEDAGRTALLVALGPAVEDELASLYRFGDAPERRGVLRALPYLPLADAGLALVDDALRTNDLRLVAAALGPVAAARLDDHAYRQAVLKAVFVGLPLDGVAGLDERTDPELSRMLAGYVHERVAAGRDVPAGIWSLIDRHPPAQQLAAITAELDHPVPDRRQAARAALRHRTLDR</sequence>
<evidence type="ECO:0000313" key="2">
    <source>
        <dbReference type="Proteomes" id="UP000650511"/>
    </source>
</evidence>
<dbReference type="InterPro" id="IPR047715">
    <property type="entry name" value="EboA_dom"/>
</dbReference>
<gene>
    <name evidence="1" type="ORF">GCM10011354_04110</name>
</gene>